<reference evidence="5" key="1">
    <citation type="submission" date="2016-10" db="EMBL/GenBank/DDBJ databases">
        <authorList>
            <person name="Varghese N."/>
            <person name="Submissions S."/>
        </authorList>
    </citation>
    <scope>NUCLEOTIDE SEQUENCE [LARGE SCALE GENOMIC DNA]</scope>
    <source>
        <strain evidence="5">DSM 3695</strain>
    </source>
</reference>
<dbReference type="SUPFAM" id="SSF55729">
    <property type="entry name" value="Acyl-CoA N-acyltransferases (Nat)"/>
    <property type="match status" value="1"/>
</dbReference>
<dbReference type="InterPro" id="IPR050832">
    <property type="entry name" value="Bact_Acetyltransf"/>
</dbReference>
<keyword evidence="1" id="KW-0808">Transferase</keyword>
<dbReference type="Proteomes" id="UP000199310">
    <property type="component" value="Unassembled WGS sequence"/>
</dbReference>
<evidence type="ECO:0000256" key="2">
    <source>
        <dbReference type="ARBA" id="ARBA00023315"/>
    </source>
</evidence>
<accession>A0A1I0S9Z1</accession>
<dbReference type="GO" id="GO:0016747">
    <property type="term" value="F:acyltransferase activity, transferring groups other than amino-acyl groups"/>
    <property type="evidence" value="ECO:0007669"/>
    <property type="project" value="InterPro"/>
</dbReference>
<dbReference type="PROSITE" id="PS51186">
    <property type="entry name" value="GNAT"/>
    <property type="match status" value="1"/>
</dbReference>
<sequence length="153" mass="17233">MDTNLIFRLATRADLPAIVDMLADDVLGADREITGPTLSPVYEQAFEKISQDPQQELTVATLNGEVVATYQMTYIQYLAFKGGMRAQIEAVRTHSAYRGQGIGTKLFRYAIQRAREKGCHIVQLTSDKKRKDAIRFYESLGFVASHEGLKLRF</sequence>
<evidence type="ECO:0000259" key="3">
    <source>
        <dbReference type="PROSITE" id="PS51186"/>
    </source>
</evidence>
<keyword evidence="4" id="KW-0687">Ribonucleoprotein</keyword>
<dbReference type="Pfam" id="PF00583">
    <property type="entry name" value="Acetyltransf_1"/>
    <property type="match status" value="1"/>
</dbReference>
<dbReference type="STRING" id="29529.SAMN04488122_5332"/>
<evidence type="ECO:0000313" key="4">
    <source>
        <dbReference type="EMBL" id="SEW53089.1"/>
    </source>
</evidence>
<keyword evidence="2" id="KW-0012">Acyltransferase</keyword>
<dbReference type="PANTHER" id="PTHR43877:SF2">
    <property type="entry name" value="AMINOALKYLPHOSPHONATE N-ACETYLTRANSFERASE-RELATED"/>
    <property type="match status" value="1"/>
</dbReference>
<dbReference type="OrthoDB" id="9792929at2"/>
<dbReference type="InterPro" id="IPR000182">
    <property type="entry name" value="GNAT_dom"/>
</dbReference>
<gene>
    <name evidence="4" type="ORF">SAMN04488122_5332</name>
</gene>
<evidence type="ECO:0000256" key="1">
    <source>
        <dbReference type="ARBA" id="ARBA00022679"/>
    </source>
</evidence>
<proteinExistence type="predicted"/>
<dbReference type="AlphaFoldDB" id="A0A1I0S9Z1"/>
<dbReference type="Gene3D" id="3.40.630.30">
    <property type="match status" value="1"/>
</dbReference>
<feature type="domain" description="N-acetyltransferase" evidence="3">
    <location>
        <begin position="5"/>
        <end position="153"/>
    </location>
</feature>
<dbReference type="CDD" id="cd04301">
    <property type="entry name" value="NAT_SF"/>
    <property type="match status" value="1"/>
</dbReference>
<keyword evidence="4" id="KW-0689">Ribosomal protein</keyword>
<dbReference type="InterPro" id="IPR016181">
    <property type="entry name" value="Acyl_CoA_acyltransferase"/>
</dbReference>
<dbReference type="GO" id="GO:0005840">
    <property type="term" value="C:ribosome"/>
    <property type="evidence" value="ECO:0007669"/>
    <property type="project" value="UniProtKB-KW"/>
</dbReference>
<keyword evidence="5" id="KW-1185">Reference proteome</keyword>
<dbReference type="RefSeq" id="WP_089900188.1">
    <property type="nucleotide sequence ID" value="NZ_FOJG01000002.1"/>
</dbReference>
<dbReference type="EMBL" id="FOJG01000002">
    <property type="protein sequence ID" value="SEW53089.1"/>
    <property type="molecule type" value="Genomic_DNA"/>
</dbReference>
<protein>
    <submittedName>
        <fullName evidence="4">Ribosomal protein S18 acetylase RimI</fullName>
    </submittedName>
</protein>
<organism evidence="4 5">
    <name type="scientific">Chitinophaga arvensicola</name>
    <dbReference type="NCBI Taxonomy" id="29529"/>
    <lineage>
        <taxon>Bacteria</taxon>
        <taxon>Pseudomonadati</taxon>
        <taxon>Bacteroidota</taxon>
        <taxon>Chitinophagia</taxon>
        <taxon>Chitinophagales</taxon>
        <taxon>Chitinophagaceae</taxon>
        <taxon>Chitinophaga</taxon>
    </lineage>
</organism>
<dbReference type="PANTHER" id="PTHR43877">
    <property type="entry name" value="AMINOALKYLPHOSPHONATE N-ACETYLTRANSFERASE-RELATED-RELATED"/>
    <property type="match status" value="1"/>
</dbReference>
<name>A0A1I0S9Z1_9BACT</name>
<evidence type="ECO:0000313" key="5">
    <source>
        <dbReference type="Proteomes" id="UP000199310"/>
    </source>
</evidence>